<dbReference type="RefSeq" id="WP_139222747.1">
    <property type="nucleotide sequence ID" value="NZ_FONX01000001.1"/>
</dbReference>
<dbReference type="Proteomes" id="UP000199119">
    <property type="component" value="Unassembled WGS sequence"/>
</dbReference>
<evidence type="ECO:0000256" key="1">
    <source>
        <dbReference type="SAM" id="MobiDB-lite"/>
    </source>
</evidence>
<dbReference type="AlphaFoldDB" id="A0A1I1ZEV5"/>
<name>A0A1I1ZEV5_9BURK</name>
<dbReference type="EMBL" id="FONX01000001">
    <property type="protein sequence ID" value="SFE28860.1"/>
    <property type="molecule type" value="Genomic_DNA"/>
</dbReference>
<feature type="chain" id="PRO_5011572092" evidence="2">
    <location>
        <begin position="21"/>
        <end position="112"/>
    </location>
</feature>
<evidence type="ECO:0000256" key="2">
    <source>
        <dbReference type="SAM" id="SignalP"/>
    </source>
</evidence>
<protein>
    <submittedName>
        <fullName evidence="3">Uncharacterized protein</fullName>
    </submittedName>
</protein>
<gene>
    <name evidence="3" type="ORF">SAMN04489711_10130</name>
</gene>
<accession>A0A1I1ZEV5</accession>
<keyword evidence="4" id="KW-1185">Reference proteome</keyword>
<proteinExistence type="predicted"/>
<dbReference type="STRING" id="1177982.SAMN04489711_10130"/>
<keyword evidence="2" id="KW-0732">Signal</keyword>
<evidence type="ECO:0000313" key="4">
    <source>
        <dbReference type="Proteomes" id="UP000199119"/>
    </source>
</evidence>
<feature type="compositionally biased region" description="Low complexity" evidence="1">
    <location>
        <begin position="85"/>
        <end position="100"/>
    </location>
</feature>
<reference evidence="4" key="1">
    <citation type="submission" date="2016-10" db="EMBL/GenBank/DDBJ databases">
        <authorList>
            <person name="Varghese N."/>
            <person name="Submissions S."/>
        </authorList>
    </citation>
    <scope>NUCLEOTIDE SEQUENCE [LARGE SCALE GENOMIC DNA]</scope>
    <source>
        <strain evidence="4">DSM 27981</strain>
    </source>
</reference>
<sequence length="112" mass="10915">MRALPRLPAALCLFVLLALAALPPRGAQAQGLAPAADPAAATAPLALPPLPHVAAGLDAPPADWRAANQAVTTGANGHEGHGDHPSPAASPTAPSASAGSHSHHGHGAEARP</sequence>
<evidence type="ECO:0000313" key="3">
    <source>
        <dbReference type="EMBL" id="SFE28860.1"/>
    </source>
</evidence>
<feature type="region of interest" description="Disordered" evidence="1">
    <location>
        <begin position="50"/>
        <end position="112"/>
    </location>
</feature>
<organism evidence="3 4">
    <name type="scientific">Paracidovorax wautersii</name>
    <dbReference type="NCBI Taxonomy" id="1177982"/>
    <lineage>
        <taxon>Bacteria</taxon>
        <taxon>Pseudomonadati</taxon>
        <taxon>Pseudomonadota</taxon>
        <taxon>Betaproteobacteria</taxon>
        <taxon>Burkholderiales</taxon>
        <taxon>Comamonadaceae</taxon>
        <taxon>Paracidovorax</taxon>
    </lineage>
</organism>
<feature type="signal peptide" evidence="2">
    <location>
        <begin position="1"/>
        <end position="20"/>
    </location>
</feature>